<protein>
    <submittedName>
        <fullName evidence="4">GNAT family N-acetyltransferase</fullName>
    </submittedName>
</protein>
<keyword evidence="5" id="KW-1185">Reference proteome</keyword>
<evidence type="ECO:0000313" key="5">
    <source>
        <dbReference type="Proteomes" id="UP001056255"/>
    </source>
</evidence>
<dbReference type="RefSeq" id="WP_251878662.1">
    <property type="nucleotide sequence ID" value="NZ_CP082275.1"/>
</dbReference>
<dbReference type="Gene3D" id="3.40.630.30">
    <property type="match status" value="1"/>
</dbReference>
<evidence type="ECO:0000313" key="4">
    <source>
        <dbReference type="EMBL" id="USH03567.1"/>
    </source>
</evidence>
<dbReference type="PROSITE" id="PS51186">
    <property type="entry name" value="GNAT"/>
    <property type="match status" value="1"/>
</dbReference>
<dbReference type="Pfam" id="PF00583">
    <property type="entry name" value="Acetyltransf_1"/>
    <property type="match status" value="1"/>
</dbReference>
<dbReference type="SUPFAM" id="SSF55729">
    <property type="entry name" value="Acyl-CoA N-acyltransferases (Nat)"/>
    <property type="match status" value="1"/>
</dbReference>
<dbReference type="InterPro" id="IPR016181">
    <property type="entry name" value="Acyl_CoA_acyltransferase"/>
</dbReference>
<dbReference type="EMBL" id="CP082275">
    <property type="protein sequence ID" value="USH03567.1"/>
    <property type="molecule type" value="Genomic_DNA"/>
</dbReference>
<gene>
    <name evidence="4" type="ORF">K6Q96_06105</name>
</gene>
<dbReference type="CDD" id="cd04301">
    <property type="entry name" value="NAT_SF"/>
    <property type="match status" value="1"/>
</dbReference>
<reference evidence="4" key="1">
    <citation type="submission" date="2021-08" db="EMBL/GenBank/DDBJ databases">
        <authorList>
            <person name="Sakaguchi M."/>
            <person name="Kikuchi T."/>
            <person name="Urbanczyk H."/>
        </authorList>
    </citation>
    <scope>NUCLEOTIDE SEQUENCE</scope>
    <source>
        <strain evidence="4">020920N</strain>
    </source>
</reference>
<keyword evidence="1" id="KW-0808">Transferase</keyword>
<dbReference type="InterPro" id="IPR050832">
    <property type="entry name" value="Bact_Acetyltransf"/>
</dbReference>
<proteinExistence type="predicted"/>
<evidence type="ECO:0000256" key="1">
    <source>
        <dbReference type="ARBA" id="ARBA00022679"/>
    </source>
</evidence>
<evidence type="ECO:0000259" key="3">
    <source>
        <dbReference type="PROSITE" id="PS51186"/>
    </source>
</evidence>
<dbReference type="Proteomes" id="UP001056255">
    <property type="component" value="Chromosome I"/>
</dbReference>
<evidence type="ECO:0000256" key="2">
    <source>
        <dbReference type="ARBA" id="ARBA00023315"/>
    </source>
</evidence>
<name>A0ABY4WX48_9GAMM</name>
<dbReference type="InterPro" id="IPR000182">
    <property type="entry name" value="GNAT_dom"/>
</dbReference>
<accession>A0ABY4WX48</accession>
<organism evidence="4 5">
    <name type="scientific">Grimontia kaedaensis</name>
    <dbReference type="NCBI Taxonomy" id="2872157"/>
    <lineage>
        <taxon>Bacteria</taxon>
        <taxon>Pseudomonadati</taxon>
        <taxon>Pseudomonadota</taxon>
        <taxon>Gammaproteobacteria</taxon>
        <taxon>Vibrionales</taxon>
        <taxon>Vibrionaceae</taxon>
        <taxon>Grimontia</taxon>
    </lineage>
</organism>
<feature type="domain" description="N-acetyltransferase" evidence="3">
    <location>
        <begin position="1"/>
        <end position="157"/>
    </location>
</feature>
<dbReference type="PANTHER" id="PTHR43877:SF2">
    <property type="entry name" value="AMINOALKYLPHOSPHONATE N-ACETYLTRANSFERASE-RELATED"/>
    <property type="match status" value="1"/>
</dbReference>
<dbReference type="PANTHER" id="PTHR43877">
    <property type="entry name" value="AMINOALKYLPHOSPHONATE N-ACETYLTRANSFERASE-RELATED-RELATED"/>
    <property type="match status" value="1"/>
</dbReference>
<sequence length="162" mass="18337">MEIRRICSDDLNGFWALWQSVFNEGIYLRSPPPPKHKIDVVLNKITQQKIPQFVAIIDNEIVGSVEAFPGTMCGQHSDEVGFIGAQVHSDFRGQGIAKKLLEAVLLDSRRFGFKELKLEVYESNLIAQKLYEKFGFQYTGEKGEVELPSGQMECSLKMNLLL</sequence>
<keyword evidence="2" id="KW-0012">Acyltransferase</keyword>